<dbReference type="OrthoDB" id="183532at2"/>
<dbReference type="PANTHER" id="PTHR30069:SF53">
    <property type="entry name" value="COLICIN I RECEPTOR-RELATED"/>
    <property type="match status" value="1"/>
</dbReference>
<dbReference type="GO" id="GO:0009279">
    <property type="term" value="C:cell outer membrane"/>
    <property type="evidence" value="ECO:0007669"/>
    <property type="project" value="UniProtKB-SubCell"/>
</dbReference>
<evidence type="ECO:0000313" key="17">
    <source>
        <dbReference type="Proteomes" id="UP000297706"/>
    </source>
</evidence>
<dbReference type="Proteomes" id="UP000297706">
    <property type="component" value="Unassembled WGS sequence"/>
</dbReference>
<evidence type="ECO:0000259" key="14">
    <source>
        <dbReference type="Pfam" id="PF00593"/>
    </source>
</evidence>
<gene>
    <name evidence="16" type="ORF">C3Y98_08430</name>
</gene>
<evidence type="ECO:0000313" key="16">
    <source>
        <dbReference type="EMBL" id="TFW70959.1"/>
    </source>
</evidence>
<keyword evidence="8 13" id="KW-0798">TonB box</keyword>
<comment type="subcellular location">
    <subcellularLocation>
        <location evidence="1 12">Cell outer membrane</location>
        <topology evidence="1 12">Multi-pass membrane protein</topology>
    </subcellularLocation>
</comment>
<organism evidence="16 17">
    <name type="scientific">Methylotenera oryzisoli</name>
    <dbReference type="NCBI Taxonomy" id="2080758"/>
    <lineage>
        <taxon>Bacteria</taxon>
        <taxon>Pseudomonadati</taxon>
        <taxon>Pseudomonadota</taxon>
        <taxon>Betaproteobacteria</taxon>
        <taxon>Nitrosomonadales</taxon>
        <taxon>Methylophilaceae</taxon>
        <taxon>Methylotenera</taxon>
    </lineage>
</organism>
<evidence type="ECO:0000256" key="6">
    <source>
        <dbReference type="ARBA" id="ARBA00022729"/>
    </source>
</evidence>
<evidence type="ECO:0000256" key="13">
    <source>
        <dbReference type="RuleBase" id="RU003357"/>
    </source>
</evidence>
<accession>A0A4Y9VR28</accession>
<dbReference type="Pfam" id="PF07715">
    <property type="entry name" value="Plug"/>
    <property type="match status" value="1"/>
</dbReference>
<evidence type="ECO:0000256" key="11">
    <source>
        <dbReference type="ARBA" id="ARBA00023237"/>
    </source>
</evidence>
<dbReference type="InterPro" id="IPR039426">
    <property type="entry name" value="TonB-dep_rcpt-like"/>
</dbReference>
<evidence type="ECO:0000256" key="2">
    <source>
        <dbReference type="ARBA" id="ARBA00009810"/>
    </source>
</evidence>
<keyword evidence="10 16" id="KW-0675">Receptor</keyword>
<dbReference type="SUPFAM" id="SSF56935">
    <property type="entry name" value="Porins"/>
    <property type="match status" value="1"/>
</dbReference>
<keyword evidence="3 12" id="KW-0813">Transport</keyword>
<keyword evidence="9 12" id="KW-0472">Membrane</keyword>
<dbReference type="PROSITE" id="PS52016">
    <property type="entry name" value="TONB_DEPENDENT_REC_3"/>
    <property type="match status" value="1"/>
</dbReference>
<comment type="caution">
    <text evidence="16">The sequence shown here is derived from an EMBL/GenBank/DDBJ whole genome shotgun (WGS) entry which is preliminary data.</text>
</comment>
<keyword evidence="17" id="KW-1185">Reference proteome</keyword>
<evidence type="ECO:0000256" key="3">
    <source>
        <dbReference type="ARBA" id="ARBA00022448"/>
    </source>
</evidence>
<evidence type="ECO:0000256" key="10">
    <source>
        <dbReference type="ARBA" id="ARBA00023170"/>
    </source>
</evidence>
<evidence type="ECO:0000256" key="9">
    <source>
        <dbReference type="ARBA" id="ARBA00023136"/>
    </source>
</evidence>
<dbReference type="GO" id="GO:0006811">
    <property type="term" value="P:monoatomic ion transport"/>
    <property type="evidence" value="ECO:0007669"/>
    <property type="project" value="UniProtKB-KW"/>
</dbReference>
<keyword evidence="6" id="KW-0732">Signal</keyword>
<dbReference type="RefSeq" id="WP_135278103.1">
    <property type="nucleotide sequence ID" value="NZ_PQVH01000010.1"/>
</dbReference>
<feature type="domain" description="TonB-dependent receptor-like beta-barrel" evidence="14">
    <location>
        <begin position="207"/>
        <end position="591"/>
    </location>
</feature>
<dbReference type="InterPro" id="IPR037066">
    <property type="entry name" value="Plug_dom_sf"/>
</dbReference>
<evidence type="ECO:0000256" key="7">
    <source>
        <dbReference type="ARBA" id="ARBA00023065"/>
    </source>
</evidence>
<comment type="similarity">
    <text evidence="2 12 13">Belongs to the TonB-dependent receptor family.</text>
</comment>
<evidence type="ECO:0000256" key="5">
    <source>
        <dbReference type="ARBA" id="ARBA00022692"/>
    </source>
</evidence>
<dbReference type="Gene3D" id="2.40.170.20">
    <property type="entry name" value="TonB-dependent receptor, beta-barrel domain"/>
    <property type="match status" value="1"/>
</dbReference>
<dbReference type="Pfam" id="PF00593">
    <property type="entry name" value="TonB_dep_Rec_b-barrel"/>
    <property type="match status" value="1"/>
</dbReference>
<keyword evidence="7" id="KW-0406">Ion transport</keyword>
<dbReference type="InterPro" id="IPR036942">
    <property type="entry name" value="Beta-barrel_TonB_sf"/>
</dbReference>
<dbReference type="EMBL" id="PQVH01000010">
    <property type="protein sequence ID" value="TFW70959.1"/>
    <property type="molecule type" value="Genomic_DNA"/>
</dbReference>
<evidence type="ECO:0000256" key="1">
    <source>
        <dbReference type="ARBA" id="ARBA00004571"/>
    </source>
</evidence>
<evidence type="ECO:0000259" key="15">
    <source>
        <dbReference type="Pfam" id="PF07715"/>
    </source>
</evidence>
<keyword evidence="5 12" id="KW-0812">Transmembrane</keyword>
<protein>
    <submittedName>
        <fullName evidence="16">TonB-dependent receptor</fullName>
    </submittedName>
</protein>
<evidence type="ECO:0000256" key="8">
    <source>
        <dbReference type="ARBA" id="ARBA00023077"/>
    </source>
</evidence>
<sequence>MNKSIIAGLVGLAFHPAVHAIEDTIKLNDVVVTATRTPQLLENIVGDVTVIDREQIERIGAGSFTDLLRLQPGVQINTSGGAGTASSIFLRGTNDQHIVVLVDGLRINSATQGTTAYEKIPLSQIERVEILRGPASSLYGADAIGGVIQIFTRKSLSEKPLINAAVGLGSYNTKTAEFGINGGVNALKYGVNVSSLDTDSFSARRIRRGKDADDDSYRNLSTSAFAELELAQGHTWGLQFFESKGHNEYDGSNYENFSDQLLQSYAFTSKNQFTDTWHSTFKLGMGIDDLDSHAKPNTNSAPSNKNYNPSGITNYRTEQKQLTWQNDVKLPLGMLTLLYDRLEQDVDSNPGPRIKFKKERNNDGFMASYVLDYEKHSFQASLREDHNTQFGNYTTGGAGYGYRISPEWRVTASYGKAFKAPTFNQLYYPKITGYSGNPNLAPEQSRNREVSIRYEVRQFSTGITAFYNEIENLIVNGDPVRNVDQATIQGATFEGNWNITDDLLLSGNLTVQSPRDDDTNQLLVRRGNRYGTVNLQHTWGNLQWGAEVNGASTRYNDASNKIPMSGYMLVNMTANYKLSPEWKLEARANNLLDKNYILSYATSTVPYNTAGSNLFVGLRYNMKP</sequence>
<dbReference type="PANTHER" id="PTHR30069">
    <property type="entry name" value="TONB-DEPENDENT OUTER MEMBRANE RECEPTOR"/>
    <property type="match status" value="1"/>
</dbReference>
<evidence type="ECO:0000256" key="4">
    <source>
        <dbReference type="ARBA" id="ARBA00022452"/>
    </source>
</evidence>
<dbReference type="InterPro" id="IPR000531">
    <property type="entry name" value="Beta-barrel_TonB"/>
</dbReference>
<dbReference type="GO" id="GO:0015889">
    <property type="term" value="P:cobalamin transport"/>
    <property type="evidence" value="ECO:0007669"/>
    <property type="project" value="TreeGrafter"/>
</dbReference>
<proteinExistence type="inferred from homology"/>
<keyword evidence="4 12" id="KW-1134">Transmembrane beta strand</keyword>
<dbReference type="Gene3D" id="2.170.130.10">
    <property type="entry name" value="TonB-dependent receptor, plug domain"/>
    <property type="match status" value="1"/>
</dbReference>
<dbReference type="AlphaFoldDB" id="A0A4Y9VR28"/>
<feature type="domain" description="TonB-dependent receptor plug" evidence="15">
    <location>
        <begin position="43"/>
        <end position="147"/>
    </location>
</feature>
<reference evidence="16 17" key="1">
    <citation type="submission" date="2018-02" db="EMBL/GenBank/DDBJ databases">
        <title>A novel lanthanide dependent methylotroph, Methylotenera sp. La3113.</title>
        <authorList>
            <person name="Lv H."/>
            <person name="Tani A."/>
        </authorList>
    </citation>
    <scope>NUCLEOTIDE SEQUENCE [LARGE SCALE GENOMIC DNA]</scope>
    <source>
        <strain evidence="16 17">La3113</strain>
    </source>
</reference>
<evidence type="ECO:0000256" key="12">
    <source>
        <dbReference type="PROSITE-ProRule" id="PRU01360"/>
    </source>
</evidence>
<keyword evidence="11 12" id="KW-0998">Cell outer membrane</keyword>
<dbReference type="InterPro" id="IPR012910">
    <property type="entry name" value="Plug_dom"/>
</dbReference>
<dbReference type="CDD" id="cd01347">
    <property type="entry name" value="ligand_gated_channel"/>
    <property type="match status" value="1"/>
</dbReference>
<name>A0A4Y9VR28_9PROT</name>